<feature type="region of interest" description="Disordered" evidence="1">
    <location>
        <begin position="415"/>
        <end position="470"/>
    </location>
</feature>
<feature type="transmembrane region" description="Helical" evidence="2">
    <location>
        <begin position="12"/>
        <end position="33"/>
    </location>
</feature>
<feature type="region of interest" description="Disordered" evidence="1">
    <location>
        <begin position="124"/>
        <end position="185"/>
    </location>
</feature>
<evidence type="ECO:0000313" key="3">
    <source>
        <dbReference type="EMBL" id="MES0428918.1"/>
    </source>
</evidence>
<gene>
    <name evidence="3" type="primary">traB</name>
    <name evidence="3" type="ORF">ABMC12_21890</name>
</gene>
<evidence type="ECO:0000256" key="1">
    <source>
        <dbReference type="SAM" id="MobiDB-lite"/>
    </source>
</evidence>
<organism evidence="3 4">
    <name type="scientific">Enterobacter intestinihominis</name>
    <dbReference type="NCBI Taxonomy" id="3133180"/>
    <lineage>
        <taxon>Bacteria</taxon>
        <taxon>Pseudomonadati</taxon>
        <taxon>Pseudomonadota</taxon>
        <taxon>Gammaproteobacteria</taxon>
        <taxon>Enterobacterales</taxon>
        <taxon>Enterobacteriaceae</taxon>
        <taxon>Enterobacter</taxon>
    </lineage>
</organism>
<dbReference type="RefSeq" id="WP_001568100.1">
    <property type="nucleotide sequence ID" value="NZ_JBBNPZ010000035.1"/>
</dbReference>
<feature type="compositionally biased region" description="Low complexity" evidence="1">
    <location>
        <begin position="419"/>
        <end position="436"/>
    </location>
</feature>
<proteinExistence type="predicted"/>
<reference evidence="4" key="1">
    <citation type="journal article" date="2024" name="Commun. Biol.">
        <title>Bacillamide D produced by Bacillus cereus from the mouse intestinal bacterial collection (miBC) is a potent cytotoxin in vitro.</title>
        <authorList>
            <person name="Hohmann M."/>
            <person name="Brunner V."/>
            <person name="Johannes W."/>
            <person name="Schum D."/>
            <person name="Carroll L.M."/>
            <person name="Liu T."/>
            <person name="Sasaki D."/>
            <person name="Bosch J."/>
            <person name="Clavel T."/>
            <person name="Sieber S.A."/>
            <person name="Zeller G."/>
            <person name="Tschurtschenthaler M."/>
            <person name="Janssen K.P."/>
            <person name="Gulder T.A.M."/>
        </authorList>
    </citation>
    <scope>NUCLEOTIDE SEQUENCE [LARGE SCALE GENOMIC DNA]</scope>
    <source>
        <strain evidence="4">LK_304 Iso 8</strain>
    </source>
</reference>
<dbReference type="NCBIfam" id="NF010289">
    <property type="entry name" value="PRK13729.1"/>
    <property type="match status" value="1"/>
</dbReference>
<protein>
    <submittedName>
        <fullName evidence="3">F-type conjugal transfer pilus assembly protein TraB</fullName>
    </submittedName>
</protein>
<comment type="caution">
    <text evidence="3">The sequence shown here is derived from an EMBL/GenBank/DDBJ whole genome shotgun (WGS) entry which is preliminary data.</text>
</comment>
<keyword evidence="2" id="KW-0472">Membrane</keyword>
<keyword evidence="4" id="KW-1185">Reference proteome</keyword>
<dbReference type="CDD" id="cd16430">
    <property type="entry name" value="TraB"/>
    <property type="match status" value="1"/>
</dbReference>
<keyword evidence="2" id="KW-1133">Transmembrane helix</keyword>
<dbReference type="EMBL" id="JBEBZA010000035">
    <property type="protein sequence ID" value="MES0428918.1"/>
    <property type="molecule type" value="Genomic_DNA"/>
</dbReference>
<feature type="compositionally biased region" description="Polar residues" evidence="1">
    <location>
        <begin position="172"/>
        <end position="182"/>
    </location>
</feature>
<accession>A0ABV1ZKK2</accession>
<name>A0ABV1ZKK2_9ENTR</name>
<feature type="compositionally biased region" description="Pro residues" evidence="1">
    <location>
        <begin position="135"/>
        <end position="167"/>
    </location>
</feature>
<dbReference type="Pfam" id="PF03743">
    <property type="entry name" value="TrbI"/>
    <property type="match status" value="1"/>
</dbReference>
<dbReference type="Proteomes" id="UP001467192">
    <property type="component" value="Unassembled WGS sequence"/>
</dbReference>
<sequence>MANINKLVKNKQFMWLGVIAVSAVAIIGGGMYLSDLEVGSDDAAQTQNEPAPDMTGVVDSRFDTKVQQHATTEMQATAADLTKRFDALQNEVNLLNKGRGEDQKRIEQLTTENQAMQDQLNKLGVKPTTTSGEPVPKPPIPAPGPEGEPQPANFPPQPAGAVPPPTSFYPGNGTTPAPQVSYQPVPAPNQIQRRTFSYDKGKKAKTLPYIPSGSFAKSILIEGADANASVTGNESTVPMQVRLVGRVEMPNSKTYDLTGCFVGLEAYGDVSSERAIVRTRNISCIKGDKTIDQPISGHVSFMGKNGVKGEVVMRNGKILGWAWGAGFVDGIGQGMERAAQPSVGIGATASVGAGDVLKMGVGGGASKAAQTLSEYYIKRAEQYHPVIPIGAGNEVTVVFQDGFQLKTIEELDAEKNGKQQEQNQEQQPQQPQQAGASLNGFSTDQMLKQLGKLDPHQFSPGAMSEGNNNG</sequence>
<dbReference type="InterPro" id="IPR005498">
    <property type="entry name" value="T4SS_VirB10/TraB/TrbI"/>
</dbReference>
<keyword evidence="2" id="KW-0812">Transmembrane</keyword>
<evidence type="ECO:0000256" key="2">
    <source>
        <dbReference type="SAM" id="Phobius"/>
    </source>
</evidence>
<evidence type="ECO:0000313" key="4">
    <source>
        <dbReference type="Proteomes" id="UP001467192"/>
    </source>
</evidence>